<reference evidence="8 9" key="1">
    <citation type="submission" date="2021-07" db="EMBL/GenBank/DDBJ databases">
        <title>Paraburkholderia edwinii protects Aspergillus sp. from phenazines by acting as a toxin sponge.</title>
        <authorList>
            <person name="Dahlstrom K.M."/>
            <person name="Newman D.K."/>
        </authorList>
    </citation>
    <scope>NUCLEOTIDE SEQUENCE [LARGE SCALE GENOMIC DNA]</scope>
    <source>
        <strain evidence="8 9">Pe01</strain>
    </source>
</reference>
<dbReference type="PANTHER" id="PTHR11662">
    <property type="entry name" value="SOLUTE CARRIER FAMILY 17"/>
    <property type="match status" value="1"/>
</dbReference>
<keyword evidence="2 6" id="KW-0812">Transmembrane</keyword>
<keyword evidence="9" id="KW-1185">Reference proteome</keyword>
<evidence type="ECO:0000256" key="1">
    <source>
        <dbReference type="ARBA" id="ARBA00004141"/>
    </source>
</evidence>
<protein>
    <submittedName>
        <fullName evidence="8">MFS transporter</fullName>
    </submittedName>
</protein>
<keyword evidence="3 6" id="KW-1133">Transmembrane helix</keyword>
<organism evidence="8 9">
    <name type="scientific">Paraburkholderia edwinii</name>
    <dbReference type="NCBI Taxonomy" id="2861782"/>
    <lineage>
        <taxon>Bacteria</taxon>
        <taxon>Pseudomonadati</taxon>
        <taxon>Pseudomonadota</taxon>
        <taxon>Betaproteobacteria</taxon>
        <taxon>Burkholderiales</taxon>
        <taxon>Burkholderiaceae</taxon>
        <taxon>Paraburkholderia</taxon>
    </lineage>
</organism>
<dbReference type="SUPFAM" id="SSF103473">
    <property type="entry name" value="MFS general substrate transporter"/>
    <property type="match status" value="1"/>
</dbReference>
<dbReference type="Gene3D" id="1.20.1250.20">
    <property type="entry name" value="MFS general substrate transporter like domains"/>
    <property type="match status" value="2"/>
</dbReference>
<dbReference type="CDD" id="cd17319">
    <property type="entry name" value="MFS_ExuT_GudP_like"/>
    <property type="match status" value="1"/>
</dbReference>
<proteinExistence type="predicted"/>
<dbReference type="Pfam" id="PF07690">
    <property type="entry name" value="MFS_1"/>
    <property type="match status" value="1"/>
</dbReference>
<gene>
    <name evidence="8" type="ORF">KZJ38_19350</name>
</gene>
<name>A0ABX8UHE7_9BURK</name>
<sequence length="442" mass="47974">MSPSQPTRSRARITFILLCLMAFIMYVDRTNISVAAPVMSKELGFNNTHLGFIFSAFAIAYSCFMIPGGWHSDRIGSRKGLLLYGSLWAIATIVTGVVGSLYALVAARFFVGVGEAPIYPTAARMIARVIPEDRRGSAQGAMHATGRIANALAPLIVTGLIVAFSWRFTFIILGAITLVYMVVMYLGLNEAKKHSDDVQSHGAQSQAQAAAVPVPQRKPLDWRDMIRRVWPATAACFCHGWVLWFFLNWIPSFFSQRYGMKLSHNAIFSALVLLGGSLGTFAGGMLTDWRFKRTGNRLRARREVIILGFLSSIIFLIPLLLTRDVTISSACLGLAFFCSELADSPLWVVGTEVSREHSATSSACTFTGMALAGAVSPLVVGMLLDMSHGRWAVAFVASIVVLLLGPIFTLKIRLDDEPPSSSGKAREKAVAAGPNVAHAPSR</sequence>
<dbReference type="EMBL" id="CP080095">
    <property type="protein sequence ID" value="QYD68385.1"/>
    <property type="molecule type" value="Genomic_DNA"/>
</dbReference>
<evidence type="ECO:0000259" key="7">
    <source>
        <dbReference type="PROSITE" id="PS50850"/>
    </source>
</evidence>
<dbReference type="RefSeq" id="WP_219797778.1">
    <property type="nucleotide sequence ID" value="NZ_CP080095.1"/>
</dbReference>
<dbReference type="PANTHER" id="PTHR11662:SF399">
    <property type="entry name" value="FI19708P1-RELATED"/>
    <property type="match status" value="1"/>
</dbReference>
<dbReference type="PROSITE" id="PS50850">
    <property type="entry name" value="MFS"/>
    <property type="match status" value="1"/>
</dbReference>
<feature type="transmembrane region" description="Helical" evidence="6">
    <location>
        <begin position="82"/>
        <end position="103"/>
    </location>
</feature>
<dbReference type="InterPro" id="IPR036259">
    <property type="entry name" value="MFS_trans_sf"/>
</dbReference>
<evidence type="ECO:0000313" key="9">
    <source>
        <dbReference type="Proteomes" id="UP000826462"/>
    </source>
</evidence>
<feature type="transmembrane region" description="Helical" evidence="6">
    <location>
        <begin position="304"/>
        <end position="321"/>
    </location>
</feature>
<dbReference type="InterPro" id="IPR011701">
    <property type="entry name" value="MFS"/>
</dbReference>
<accession>A0ABX8UHE7</accession>
<comment type="subcellular location">
    <subcellularLocation>
        <location evidence="1">Membrane</location>
        <topology evidence="1">Multi-pass membrane protein</topology>
    </subcellularLocation>
</comment>
<dbReference type="Proteomes" id="UP000826462">
    <property type="component" value="Chromosome 1"/>
</dbReference>
<feature type="transmembrane region" description="Helical" evidence="6">
    <location>
        <begin position="262"/>
        <end position="283"/>
    </location>
</feature>
<evidence type="ECO:0000256" key="6">
    <source>
        <dbReference type="SAM" id="Phobius"/>
    </source>
</evidence>
<evidence type="ECO:0000256" key="3">
    <source>
        <dbReference type="ARBA" id="ARBA00022989"/>
    </source>
</evidence>
<feature type="transmembrane region" description="Helical" evidence="6">
    <location>
        <begin position="362"/>
        <end position="384"/>
    </location>
</feature>
<evidence type="ECO:0000256" key="4">
    <source>
        <dbReference type="ARBA" id="ARBA00023136"/>
    </source>
</evidence>
<dbReference type="InterPro" id="IPR020846">
    <property type="entry name" value="MFS_dom"/>
</dbReference>
<feature type="transmembrane region" description="Helical" evidence="6">
    <location>
        <begin position="390"/>
        <end position="410"/>
    </location>
</feature>
<feature type="domain" description="Major facilitator superfamily (MFS) profile" evidence="7">
    <location>
        <begin position="14"/>
        <end position="417"/>
    </location>
</feature>
<feature type="region of interest" description="Disordered" evidence="5">
    <location>
        <begin position="417"/>
        <end position="442"/>
    </location>
</feature>
<evidence type="ECO:0000313" key="8">
    <source>
        <dbReference type="EMBL" id="QYD68385.1"/>
    </source>
</evidence>
<feature type="transmembrane region" description="Helical" evidence="6">
    <location>
        <begin position="229"/>
        <end position="250"/>
    </location>
</feature>
<evidence type="ECO:0000256" key="5">
    <source>
        <dbReference type="SAM" id="MobiDB-lite"/>
    </source>
</evidence>
<keyword evidence="4 6" id="KW-0472">Membrane</keyword>
<dbReference type="InterPro" id="IPR050382">
    <property type="entry name" value="MFS_Na/Anion_cotransporter"/>
</dbReference>
<feature type="transmembrane region" description="Helical" evidence="6">
    <location>
        <begin position="51"/>
        <end position="70"/>
    </location>
</feature>
<evidence type="ECO:0000256" key="2">
    <source>
        <dbReference type="ARBA" id="ARBA00022692"/>
    </source>
</evidence>
<feature type="transmembrane region" description="Helical" evidence="6">
    <location>
        <begin position="170"/>
        <end position="188"/>
    </location>
</feature>